<dbReference type="PROSITE" id="PS51319">
    <property type="entry name" value="TFIIS_N"/>
    <property type="match status" value="1"/>
</dbReference>
<evidence type="ECO:0000259" key="5">
    <source>
        <dbReference type="PROSITE" id="PS51319"/>
    </source>
</evidence>
<sequence length="1450" mass="156254">MHDREYDGRKKRRHLRPVPSLGTAAKENQFVIPLPPAALADYGQPSPDSFLKEHQEEVDQLLDKASLEMHTTMQSGGRSPKQLNGSSTQQMKYGSDSIQNNETSFTSQVRGKKRDRVDQATDPIKRERVSKLDDSDSAFCKFDNNMIKSELSKISENGALISTDGVEKLVQMMQVDNSKKIDLTGRVLLADVIAATDKFDCLNKFVQVRGVPILDEWLQKAHKGKTGDGNSPKESDKAIEELLLALLRALDKLPVNLHALQTCNIGKSVNHLRSHKNLEIQKKARSLVDTWKKRVDAEMKTSDTKPAGISQAVTWQVKPGFSEVSHAGHPCNGSRELSMKSSITQQSTCKGLSGKSSTLIVTSGELQSSSSAPVGIMLKDSLTKFSGSGGALDIPQLAAKEEKSSSSQSCSSDHGKTVGSSLKEDGSSTAGSVNAIKSFGVSSSNRRSSNGFIISSTFGGRKESTPLKLGSLNQNSITEKVSQAGFYCERTVNVSGSEHCSSHKLIFRLPNPCCSPGRSNSGGSLEDPSAGSRVSSPDGDHNVIERNDTTRAQAVADVNAESWQSNDVKDGLVGYDDRGKLSIIAPIDGEMDEAVKIMETSIAVCSFSCGGKCARVAEPNTRDSCSSINALTECCTKYSETRIPLSGGEDIGMNLLASVATGEMLNSNIVSPASSSRGSPAIEDPCTGSNEAKPIFSSGDFGSKIMSPSDENIDSDSLINRKSNGPVLTKDEIQVLAAKISGDSKRTQEIGLLYDVLEEQFDAEDANQKQDDRNIGCLVTEDLTDSKSMVTCPLDQIKTSSSSGAKIAEARKFASYSVSKSLFHGVVYESAVSGRDVEKAAIVESSRQHLDAKVEAEPERNDAPTCSSVTDKVSSPENTDIFSIKRFDGLDDQHLERTDIDRSVILPSNLKAPGGSICSSLGMTNYAHITERKASTKHDQVSTIHKEVRPSTRMFGDDVERKVEFASSRKIFSCATTAEQKVGTRLDFDLNEGIHRDDVIQIEPLSTTVIDCSHTVRFSSLSRFASSPLQNGSSSFLTVSAPAKGPFVPCENLLKNKGELGWKGSASTSAFRPADRRKILKMSLNSFDAHSSNTTMANQIHSFKFDLNVTDERVVEHLSSQNFAQTTGSASSVISNHGLPRATGGLGLDLNSLDEGAENGQLLASTRCHFEVPFLPGRPRPAGFPTGEENMLRDFDLNSGPGIDDVGAELLSKTQNPRKCNNTLAAPYTGLRMNRVELGSGWLPPRHSYPIVASPSLLHDRGERSYPIVARAQAILGPITGTGTFGSDMCRGPLLSSSPAMACSPDAAAFTYDGFPFSTNFPLTSSSFSAASTNYIDSSFGGTSYFPPAPSPLAGPYVISHGESSGAVGSERSKKWGWQCLDLNTGPGTVEEVKDDRLPSSLRHLHVASSHGFVEDQARLFHVADSVLKRKEPDGGWGPERFNFKQPSWH</sequence>
<evidence type="ECO:0000256" key="1">
    <source>
        <dbReference type="ARBA" id="ARBA00004123"/>
    </source>
</evidence>
<dbReference type="SMART" id="SM00509">
    <property type="entry name" value="TFS2N"/>
    <property type="match status" value="1"/>
</dbReference>
<dbReference type="SUPFAM" id="SSF47676">
    <property type="entry name" value="Conserved domain common to transcription factors TFIIS, elongin A, CRSP70"/>
    <property type="match status" value="1"/>
</dbReference>
<reference evidence="6 7" key="1">
    <citation type="journal article" date="2022" name="Nat. Plants">
        <title>Genomes of leafy and leafless Platanthera orchids illuminate the evolution of mycoheterotrophy.</title>
        <authorList>
            <person name="Li M.H."/>
            <person name="Liu K.W."/>
            <person name="Li Z."/>
            <person name="Lu H.C."/>
            <person name="Ye Q.L."/>
            <person name="Zhang D."/>
            <person name="Wang J.Y."/>
            <person name="Li Y.F."/>
            <person name="Zhong Z.M."/>
            <person name="Liu X."/>
            <person name="Yu X."/>
            <person name="Liu D.K."/>
            <person name="Tu X.D."/>
            <person name="Liu B."/>
            <person name="Hao Y."/>
            <person name="Liao X.Y."/>
            <person name="Jiang Y.T."/>
            <person name="Sun W.H."/>
            <person name="Chen J."/>
            <person name="Chen Y.Q."/>
            <person name="Ai Y."/>
            <person name="Zhai J.W."/>
            <person name="Wu S.S."/>
            <person name="Zhou Z."/>
            <person name="Hsiao Y.Y."/>
            <person name="Wu W.L."/>
            <person name="Chen Y.Y."/>
            <person name="Lin Y.F."/>
            <person name="Hsu J.L."/>
            <person name="Li C.Y."/>
            <person name="Wang Z.W."/>
            <person name="Zhao X."/>
            <person name="Zhong W.Y."/>
            <person name="Ma X.K."/>
            <person name="Ma L."/>
            <person name="Huang J."/>
            <person name="Chen G.Z."/>
            <person name="Huang M.Z."/>
            <person name="Huang L."/>
            <person name="Peng D.H."/>
            <person name="Luo Y.B."/>
            <person name="Zou S.Q."/>
            <person name="Chen S.P."/>
            <person name="Lan S."/>
            <person name="Tsai W.C."/>
            <person name="Van de Peer Y."/>
            <person name="Liu Z.J."/>
        </authorList>
    </citation>
    <scope>NUCLEOTIDE SEQUENCE [LARGE SCALE GENOMIC DNA]</scope>
    <source>
        <strain evidence="6">Lor287</strain>
    </source>
</reference>
<dbReference type="Gene3D" id="1.20.930.10">
    <property type="entry name" value="Conserved domain common to transcription factors TFIIS, elongin A, CRSP70"/>
    <property type="match status" value="1"/>
</dbReference>
<keyword evidence="7" id="KW-1185">Reference proteome</keyword>
<feature type="region of interest" description="Disordered" evidence="4">
    <location>
        <begin position="1"/>
        <end position="22"/>
    </location>
</feature>
<feature type="region of interest" description="Disordered" evidence="4">
    <location>
        <begin position="398"/>
        <end position="430"/>
    </location>
</feature>
<proteinExistence type="predicted"/>
<dbReference type="CDD" id="cd00183">
    <property type="entry name" value="TFIIS_I"/>
    <property type="match status" value="1"/>
</dbReference>
<dbReference type="Pfam" id="PF08711">
    <property type="entry name" value="Med26"/>
    <property type="match status" value="1"/>
</dbReference>
<comment type="subcellular location">
    <subcellularLocation>
        <location evidence="1 3">Nucleus</location>
    </subcellularLocation>
</comment>
<organism evidence="6 7">
    <name type="scientific">Platanthera zijinensis</name>
    <dbReference type="NCBI Taxonomy" id="2320716"/>
    <lineage>
        <taxon>Eukaryota</taxon>
        <taxon>Viridiplantae</taxon>
        <taxon>Streptophyta</taxon>
        <taxon>Embryophyta</taxon>
        <taxon>Tracheophyta</taxon>
        <taxon>Spermatophyta</taxon>
        <taxon>Magnoliopsida</taxon>
        <taxon>Liliopsida</taxon>
        <taxon>Asparagales</taxon>
        <taxon>Orchidaceae</taxon>
        <taxon>Orchidoideae</taxon>
        <taxon>Orchideae</taxon>
        <taxon>Orchidinae</taxon>
        <taxon>Platanthera</taxon>
    </lineage>
</organism>
<dbReference type="PANTHER" id="PTHR46548">
    <property type="entry name" value="BAH AND TFIIS DOMAIN-CONTAINING PROTEIN-RELATED"/>
    <property type="match status" value="1"/>
</dbReference>
<name>A0AAP0AYW2_9ASPA</name>
<feature type="region of interest" description="Disordered" evidence="4">
    <location>
        <begin position="854"/>
        <end position="874"/>
    </location>
</feature>
<dbReference type="Proteomes" id="UP001418222">
    <property type="component" value="Unassembled WGS sequence"/>
</dbReference>
<dbReference type="PANTHER" id="PTHR46548:SF1">
    <property type="entry name" value="BAH AND TFIIS DOMAIN-CONTAINING PROTEIN-RELATED"/>
    <property type="match status" value="1"/>
</dbReference>
<evidence type="ECO:0000313" key="6">
    <source>
        <dbReference type="EMBL" id="KAK8919209.1"/>
    </source>
</evidence>
<feature type="compositionally biased region" description="Polar residues" evidence="4">
    <location>
        <begin position="864"/>
        <end position="874"/>
    </location>
</feature>
<comment type="caution">
    <text evidence="6">The sequence shown here is derived from an EMBL/GenBank/DDBJ whole genome shotgun (WGS) entry which is preliminary data.</text>
</comment>
<dbReference type="InterPro" id="IPR035441">
    <property type="entry name" value="TFIIS/LEDGF_dom_sf"/>
</dbReference>
<protein>
    <recommendedName>
        <fullName evidence="5">TFIIS N-terminal domain-containing protein</fullName>
    </recommendedName>
</protein>
<evidence type="ECO:0000256" key="4">
    <source>
        <dbReference type="SAM" id="MobiDB-lite"/>
    </source>
</evidence>
<keyword evidence="2 3" id="KW-0539">Nucleus</keyword>
<gene>
    <name evidence="6" type="ORF">KSP39_PZI021079</name>
</gene>
<feature type="region of interest" description="Disordered" evidence="4">
    <location>
        <begin position="671"/>
        <end position="701"/>
    </location>
</feature>
<accession>A0AAP0AYW2</accession>
<dbReference type="InterPro" id="IPR003617">
    <property type="entry name" value="TFIIS/CRSP70_N_sub"/>
</dbReference>
<dbReference type="GO" id="GO:0005634">
    <property type="term" value="C:nucleus"/>
    <property type="evidence" value="ECO:0007669"/>
    <property type="project" value="UniProtKB-SubCell"/>
</dbReference>
<feature type="compositionally biased region" description="Polar residues" evidence="4">
    <location>
        <begin position="71"/>
        <end position="109"/>
    </location>
</feature>
<feature type="region of interest" description="Disordered" evidence="4">
    <location>
        <begin position="71"/>
        <end position="122"/>
    </location>
</feature>
<feature type="region of interest" description="Disordered" evidence="4">
    <location>
        <begin position="517"/>
        <end position="541"/>
    </location>
</feature>
<evidence type="ECO:0000256" key="3">
    <source>
        <dbReference type="PROSITE-ProRule" id="PRU00649"/>
    </source>
</evidence>
<feature type="domain" description="TFIIS N-terminal" evidence="5">
    <location>
        <begin position="212"/>
        <end position="298"/>
    </location>
</feature>
<dbReference type="InterPro" id="IPR017923">
    <property type="entry name" value="TFIIS_N"/>
</dbReference>
<dbReference type="EMBL" id="JBBWWQ010000019">
    <property type="protein sequence ID" value="KAK8919209.1"/>
    <property type="molecule type" value="Genomic_DNA"/>
</dbReference>
<evidence type="ECO:0000256" key="2">
    <source>
        <dbReference type="ARBA" id="ARBA00023242"/>
    </source>
</evidence>
<evidence type="ECO:0000313" key="7">
    <source>
        <dbReference type="Proteomes" id="UP001418222"/>
    </source>
</evidence>